<protein>
    <submittedName>
        <fullName evidence="3">DUF1559 domain-containing protein</fullName>
    </submittedName>
</protein>
<dbReference type="InterPro" id="IPR045584">
    <property type="entry name" value="Pilin-like"/>
</dbReference>
<dbReference type="Proteomes" id="UP001272242">
    <property type="component" value="Unassembled WGS sequence"/>
</dbReference>
<dbReference type="PROSITE" id="PS00409">
    <property type="entry name" value="PROKAR_NTER_METHYL"/>
    <property type="match status" value="1"/>
</dbReference>
<proteinExistence type="predicted"/>
<evidence type="ECO:0000313" key="4">
    <source>
        <dbReference type="Proteomes" id="UP001272242"/>
    </source>
</evidence>
<dbReference type="NCBIfam" id="TIGR04294">
    <property type="entry name" value="pre_pil_HX9DG"/>
    <property type="match status" value="1"/>
</dbReference>
<organism evidence="3 4">
    <name type="scientific">Gemmata algarum</name>
    <dbReference type="NCBI Taxonomy" id="2975278"/>
    <lineage>
        <taxon>Bacteria</taxon>
        <taxon>Pseudomonadati</taxon>
        <taxon>Planctomycetota</taxon>
        <taxon>Planctomycetia</taxon>
        <taxon>Gemmatales</taxon>
        <taxon>Gemmataceae</taxon>
        <taxon>Gemmata</taxon>
    </lineage>
</organism>
<keyword evidence="4" id="KW-1185">Reference proteome</keyword>
<feature type="transmembrane region" description="Helical" evidence="1">
    <location>
        <begin position="12"/>
        <end position="35"/>
    </location>
</feature>
<dbReference type="Pfam" id="PF07596">
    <property type="entry name" value="SBP_bac_10"/>
    <property type="match status" value="1"/>
</dbReference>
<dbReference type="NCBIfam" id="TIGR02532">
    <property type="entry name" value="IV_pilin_GFxxxE"/>
    <property type="match status" value="1"/>
</dbReference>
<keyword evidence="1" id="KW-0472">Membrane</keyword>
<dbReference type="SUPFAM" id="SSF54523">
    <property type="entry name" value="Pili subunits"/>
    <property type="match status" value="1"/>
</dbReference>
<keyword evidence="1" id="KW-1133">Transmembrane helix</keyword>
<dbReference type="InterPro" id="IPR027558">
    <property type="entry name" value="Pre_pil_HX9DG_C"/>
</dbReference>
<dbReference type="RefSeq" id="WP_320687220.1">
    <property type="nucleotide sequence ID" value="NZ_JAXBLV010000181.1"/>
</dbReference>
<name>A0ABU5F1I5_9BACT</name>
<dbReference type="EMBL" id="JAXBLV010000181">
    <property type="protein sequence ID" value="MDY3560682.1"/>
    <property type="molecule type" value="Genomic_DNA"/>
</dbReference>
<dbReference type="PANTHER" id="PTHR30093">
    <property type="entry name" value="GENERAL SECRETION PATHWAY PROTEIN G"/>
    <property type="match status" value="1"/>
</dbReference>
<sequence>MLFSPTRARRGFTLIELLVVIAIIAILIGLLLPAVQKVREAAARMKCQNNLKQLGLAVHNFHDVMNGLPSTRYTTPVGTPNRGAAPVYDTISGFVYLLPYAEQANLKDSIYNNAAFVAGTGGAPWDSNFAPWTVVLSLFQCPSDAGTAASGTAPRNYHMNVGDRYDGSRGAFQAVPQGGANPEKHSAGLLAISDGTSNTLLFSERRRPTGANEIARLGLTASTVPSDCRALWNGTQYSAVVTHTPSSRYGDGRSLYGEILTVLPPNGPGCHSDSGWDGNRGFFTANSNHTGGVNACLADGSVRFVRDSVSVGDQTVNSSTVAGTSPYGVWGALGSRNGGEVVTLD</sequence>
<dbReference type="Gene3D" id="3.30.700.10">
    <property type="entry name" value="Glycoprotein, Type 4 Pilin"/>
    <property type="match status" value="1"/>
</dbReference>
<feature type="domain" description="DUF1559" evidence="2">
    <location>
        <begin position="36"/>
        <end position="309"/>
    </location>
</feature>
<accession>A0ABU5F1I5</accession>
<evidence type="ECO:0000259" key="2">
    <source>
        <dbReference type="Pfam" id="PF07596"/>
    </source>
</evidence>
<evidence type="ECO:0000256" key="1">
    <source>
        <dbReference type="SAM" id="Phobius"/>
    </source>
</evidence>
<dbReference type="InterPro" id="IPR011453">
    <property type="entry name" value="DUF1559"/>
</dbReference>
<dbReference type="Pfam" id="PF07963">
    <property type="entry name" value="N_methyl"/>
    <property type="match status" value="1"/>
</dbReference>
<keyword evidence="1" id="KW-0812">Transmembrane</keyword>
<gene>
    <name evidence="3" type="ORF">R5W23_001928</name>
</gene>
<dbReference type="InterPro" id="IPR012902">
    <property type="entry name" value="N_methyl_site"/>
</dbReference>
<dbReference type="PANTHER" id="PTHR30093:SF2">
    <property type="entry name" value="TYPE II SECRETION SYSTEM PROTEIN H"/>
    <property type="match status" value="1"/>
</dbReference>
<evidence type="ECO:0000313" key="3">
    <source>
        <dbReference type="EMBL" id="MDY3560682.1"/>
    </source>
</evidence>
<reference evidence="4" key="1">
    <citation type="journal article" date="2023" name="Mar. Drugs">
        <title>Gemmata algarum, a Novel Planctomycete Isolated from an Algal Mat, Displays Antimicrobial Activity.</title>
        <authorList>
            <person name="Kumar G."/>
            <person name="Kallscheuer N."/>
            <person name="Kashif M."/>
            <person name="Ahamad S."/>
            <person name="Jagadeeshwari U."/>
            <person name="Pannikurungottu S."/>
            <person name="Haufschild T."/>
            <person name="Kabuu M."/>
            <person name="Sasikala C."/>
            <person name="Jogler C."/>
            <person name="Ramana C."/>
        </authorList>
    </citation>
    <scope>NUCLEOTIDE SEQUENCE [LARGE SCALE GENOMIC DNA]</scope>
    <source>
        <strain evidence="4">JC673</strain>
    </source>
</reference>
<comment type="caution">
    <text evidence="3">The sequence shown here is derived from an EMBL/GenBank/DDBJ whole genome shotgun (WGS) entry which is preliminary data.</text>
</comment>